<dbReference type="PANTHER" id="PTHR45772">
    <property type="entry name" value="CONSERVED COMPONENT OF ABC TRANSPORTER FOR NATURAL AMINO ACIDS-RELATED"/>
    <property type="match status" value="1"/>
</dbReference>
<dbReference type="Pfam" id="PF02653">
    <property type="entry name" value="BPD_transp_2"/>
    <property type="match status" value="1"/>
</dbReference>
<keyword evidence="3" id="KW-1003">Cell membrane</keyword>
<dbReference type="RefSeq" id="WP_271276958.1">
    <property type="nucleotide sequence ID" value="NZ_BAABFD010000014.1"/>
</dbReference>
<keyword evidence="13" id="KW-1185">Reference proteome</keyword>
<dbReference type="CDD" id="cd03219">
    <property type="entry name" value="ABC_Mj1267_LivG_branched"/>
    <property type="match status" value="1"/>
</dbReference>
<dbReference type="Proteomes" id="UP001212498">
    <property type="component" value="Unassembled WGS sequence"/>
</dbReference>
<evidence type="ECO:0000256" key="10">
    <source>
        <dbReference type="SAM" id="Phobius"/>
    </source>
</evidence>
<comment type="caution">
    <text evidence="12">The sequence shown here is derived from an EMBL/GenBank/DDBJ whole genome shotgun (WGS) entry which is preliminary data.</text>
</comment>
<evidence type="ECO:0000313" key="12">
    <source>
        <dbReference type="EMBL" id="MDA0642424.1"/>
    </source>
</evidence>
<dbReference type="Pfam" id="PF00005">
    <property type="entry name" value="ABC_tran"/>
    <property type="match status" value="1"/>
</dbReference>
<reference evidence="12 13" key="1">
    <citation type="submission" date="2022-11" db="EMBL/GenBank/DDBJ databases">
        <title>Nonomuraea corallina sp. nov., a new species of the genus Nonomuraea isolated from sea side sediment in Thai sea.</title>
        <authorList>
            <person name="Ngamcharungchit C."/>
            <person name="Matsumoto A."/>
            <person name="Suriyachadkun C."/>
            <person name="Panbangred W."/>
            <person name="Inahashi Y."/>
            <person name="Intra B."/>
        </authorList>
    </citation>
    <scope>NUCLEOTIDE SEQUENCE [LARGE SCALE GENOMIC DNA]</scope>
    <source>
        <strain evidence="12 13">DSM 43553</strain>
    </source>
</reference>
<evidence type="ECO:0000256" key="1">
    <source>
        <dbReference type="ARBA" id="ARBA00004651"/>
    </source>
</evidence>
<sequence>MNSLRKHRTAMGVAAAILVIALGPLAVDDTYTQGLIVNFGIDAVLALGLVLLVGYAGQFSLAQAAFAAIGAYGSAIGTVRLGWPPLVSMVVAAAVAALLVYAIGRPILRLRGHFLAMATLALGEILYLLLTNSEELGGSSGFGGIPPFSVFGLSFDDQRAQVYLVLVVLALGLWFAVRMKSSREGRALRALRINETVASAHGVDAARAKTKAFVLSAVFGSVAGSLYAHTMMYVNPAPFGVMHSVEILVVAVIGGVLSPWGPLVGAAVLTLIREASTSVIPGVLGEGAVGAGEEFTVGLLLVLVLVLMPEGVVGALGRLRARLLPARSVADPAPAQPSAPATAPSSARSPGRVRLQVSGLTKRFGGVVAVGDVDLVLHDSEILGVIGPNGAGKSTLINLLSGVLTPTEGRIEFDGEDVTRAPAHKVAAKGLARTFQTPVVFGGMSVLETVLVGTYTVGRAGIARSVIPTPGVLREERQLREAAEAALARCGLAHLADVEADQLSLGHQKVLEIARGLAGRPAVLLLDEPAAGLNRAEKQRMAALLRELRAEGIALLLVEHDMEMVMELVDRVHVLEFGKTLRVGTPDEVRSDPEVIRAYLGVDEDEDEEGAIRVDH</sequence>
<evidence type="ECO:0000256" key="5">
    <source>
        <dbReference type="ARBA" id="ARBA00022741"/>
    </source>
</evidence>
<dbReference type="Pfam" id="PF12399">
    <property type="entry name" value="BCA_ABC_TP_C"/>
    <property type="match status" value="1"/>
</dbReference>
<feature type="transmembrane region" description="Helical" evidence="10">
    <location>
        <begin position="160"/>
        <end position="177"/>
    </location>
</feature>
<keyword evidence="4 10" id="KW-0812">Transmembrane</keyword>
<evidence type="ECO:0000256" key="8">
    <source>
        <dbReference type="ARBA" id="ARBA00023136"/>
    </source>
</evidence>
<evidence type="ECO:0000256" key="6">
    <source>
        <dbReference type="ARBA" id="ARBA00022840"/>
    </source>
</evidence>
<evidence type="ECO:0000256" key="4">
    <source>
        <dbReference type="ARBA" id="ARBA00022692"/>
    </source>
</evidence>
<evidence type="ECO:0000313" key="13">
    <source>
        <dbReference type="Proteomes" id="UP001212498"/>
    </source>
</evidence>
<keyword evidence="8 10" id="KW-0472">Membrane</keyword>
<name>A0ABT4SZG6_9ACTN</name>
<dbReference type="EMBL" id="JAPNUD010000041">
    <property type="protein sequence ID" value="MDA0642424.1"/>
    <property type="molecule type" value="Genomic_DNA"/>
</dbReference>
<dbReference type="InterPro" id="IPR003439">
    <property type="entry name" value="ABC_transporter-like_ATP-bd"/>
</dbReference>
<feature type="transmembrane region" description="Helical" evidence="10">
    <location>
        <begin position="36"/>
        <end position="54"/>
    </location>
</feature>
<dbReference type="InterPro" id="IPR027417">
    <property type="entry name" value="P-loop_NTPase"/>
</dbReference>
<gene>
    <name evidence="12" type="ORF">OUY24_17450</name>
</gene>
<evidence type="ECO:0000259" key="11">
    <source>
        <dbReference type="PROSITE" id="PS50893"/>
    </source>
</evidence>
<dbReference type="PROSITE" id="PS50893">
    <property type="entry name" value="ABC_TRANSPORTER_2"/>
    <property type="match status" value="1"/>
</dbReference>
<dbReference type="InterPro" id="IPR032823">
    <property type="entry name" value="BCA_ABC_TP_C"/>
</dbReference>
<proteinExistence type="predicted"/>
<feature type="region of interest" description="Disordered" evidence="9">
    <location>
        <begin position="330"/>
        <end position="352"/>
    </location>
</feature>
<feature type="transmembrane region" description="Helical" evidence="10">
    <location>
        <begin position="212"/>
        <end position="234"/>
    </location>
</feature>
<feature type="transmembrane region" description="Helical" evidence="10">
    <location>
        <begin position="296"/>
        <end position="317"/>
    </location>
</feature>
<dbReference type="GO" id="GO:0005524">
    <property type="term" value="F:ATP binding"/>
    <property type="evidence" value="ECO:0007669"/>
    <property type="project" value="UniProtKB-KW"/>
</dbReference>
<dbReference type="InterPro" id="IPR043428">
    <property type="entry name" value="LivM-like"/>
</dbReference>
<accession>A0ABT4SZG6</accession>
<evidence type="ECO:0000256" key="7">
    <source>
        <dbReference type="ARBA" id="ARBA00022989"/>
    </source>
</evidence>
<keyword evidence="2" id="KW-0813">Transport</keyword>
<feature type="compositionally biased region" description="Low complexity" evidence="9">
    <location>
        <begin position="330"/>
        <end position="350"/>
    </location>
</feature>
<keyword evidence="5" id="KW-0547">Nucleotide-binding</keyword>
<feature type="transmembrane region" description="Helical" evidence="10">
    <location>
        <begin position="110"/>
        <end position="130"/>
    </location>
</feature>
<dbReference type="CDD" id="cd06581">
    <property type="entry name" value="TM_PBP1_LivM_like"/>
    <property type="match status" value="1"/>
</dbReference>
<dbReference type="InterPro" id="IPR001851">
    <property type="entry name" value="ABC_transp_permease"/>
</dbReference>
<keyword evidence="6 12" id="KW-0067">ATP-binding</keyword>
<comment type="subcellular location">
    <subcellularLocation>
        <location evidence="1">Cell membrane</location>
        <topology evidence="1">Multi-pass membrane protein</topology>
    </subcellularLocation>
</comment>
<evidence type="ECO:0000256" key="3">
    <source>
        <dbReference type="ARBA" id="ARBA00022475"/>
    </source>
</evidence>
<dbReference type="Gene3D" id="3.40.50.300">
    <property type="entry name" value="P-loop containing nucleotide triphosphate hydrolases"/>
    <property type="match status" value="1"/>
</dbReference>
<protein>
    <submittedName>
        <fullName evidence="12">Branched-chain amino acid ABC transporter ATP-binding protein/permease</fullName>
    </submittedName>
</protein>
<evidence type="ECO:0000256" key="9">
    <source>
        <dbReference type="SAM" id="MobiDB-lite"/>
    </source>
</evidence>
<dbReference type="InterPro" id="IPR051120">
    <property type="entry name" value="ABC_AA/LPS_Transport"/>
</dbReference>
<dbReference type="SMART" id="SM00382">
    <property type="entry name" value="AAA"/>
    <property type="match status" value="1"/>
</dbReference>
<keyword evidence="7 10" id="KW-1133">Transmembrane helix</keyword>
<organism evidence="12 13">
    <name type="scientific">Nonomuraea ferruginea</name>
    <dbReference type="NCBI Taxonomy" id="46174"/>
    <lineage>
        <taxon>Bacteria</taxon>
        <taxon>Bacillati</taxon>
        <taxon>Actinomycetota</taxon>
        <taxon>Actinomycetes</taxon>
        <taxon>Streptosporangiales</taxon>
        <taxon>Streptosporangiaceae</taxon>
        <taxon>Nonomuraea</taxon>
    </lineage>
</organism>
<evidence type="ECO:0000256" key="2">
    <source>
        <dbReference type="ARBA" id="ARBA00022448"/>
    </source>
</evidence>
<dbReference type="PANTHER" id="PTHR45772:SF2">
    <property type="entry name" value="ABC TRANSPORTER ATP-BINDING PROTEIN"/>
    <property type="match status" value="1"/>
</dbReference>
<feature type="transmembrane region" description="Helical" evidence="10">
    <location>
        <begin position="85"/>
        <end position="103"/>
    </location>
</feature>
<dbReference type="SUPFAM" id="SSF52540">
    <property type="entry name" value="P-loop containing nucleoside triphosphate hydrolases"/>
    <property type="match status" value="1"/>
</dbReference>
<dbReference type="InterPro" id="IPR003593">
    <property type="entry name" value="AAA+_ATPase"/>
</dbReference>
<feature type="domain" description="ABC transporter" evidence="11">
    <location>
        <begin position="355"/>
        <end position="602"/>
    </location>
</feature>